<dbReference type="GeneID" id="109581383"/>
<dbReference type="GO" id="GO:0007165">
    <property type="term" value="P:signal transduction"/>
    <property type="evidence" value="ECO:0007669"/>
    <property type="project" value="InterPro"/>
</dbReference>
<protein>
    <recommendedName>
        <fullName evidence="2">Death domain-containing protein</fullName>
    </recommendedName>
</protein>
<keyword evidence="4" id="KW-1185">Reference proteome</keyword>
<dbReference type="InterPro" id="IPR000488">
    <property type="entry name" value="Death_dom"/>
</dbReference>
<evidence type="ECO:0000256" key="1">
    <source>
        <dbReference type="SAM" id="MobiDB-lite"/>
    </source>
</evidence>
<dbReference type="Proteomes" id="UP000007879">
    <property type="component" value="Unassembled WGS sequence"/>
</dbReference>
<evidence type="ECO:0000259" key="2">
    <source>
        <dbReference type="PROSITE" id="PS50017"/>
    </source>
</evidence>
<dbReference type="InterPro" id="IPR011029">
    <property type="entry name" value="DEATH-like_dom_sf"/>
</dbReference>
<proteinExistence type="predicted"/>
<dbReference type="SMART" id="SM00005">
    <property type="entry name" value="DEATH"/>
    <property type="match status" value="1"/>
</dbReference>
<evidence type="ECO:0000313" key="3">
    <source>
        <dbReference type="EnsemblMetazoa" id="XP_019851004.1"/>
    </source>
</evidence>
<feature type="compositionally biased region" description="Polar residues" evidence="1">
    <location>
        <begin position="319"/>
        <end position="351"/>
    </location>
</feature>
<dbReference type="SUPFAM" id="SSF47986">
    <property type="entry name" value="DEATH domain"/>
    <property type="match status" value="1"/>
</dbReference>
<organism evidence="3 4">
    <name type="scientific">Amphimedon queenslandica</name>
    <name type="common">Sponge</name>
    <dbReference type="NCBI Taxonomy" id="400682"/>
    <lineage>
        <taxon>Eukaryota</taxon>
        <taxon>Metazoa</taxon>
        <taxon>Porifera</taxon>
        <taxon>Demospongiae</taxon>
        <taxon>Heteroscleromorpha</taxon>
        <taxon>Haplosclerida</taxon>
        <taxon>Niphatidae</taxon>
        <taxon>Amphimedon</taxon>
    </lineage>
</organism>
<feature type="domain" description="Death" evidence="2">
    <location>
        <begin position="616"/>
        <end position="686"/>
    </location>
</feature>
<reference evidence="3" key="2">
    <citation type="submission" date="2024-06" db="UniProtKB">
        <authorList>
            <consortium name="EnsemblMetazoa"/>
        </authorList>
    </citation>
    <scope>IDENTIFICATION</scope>
</reference>
<name>A0AAN0J1T9_AMPQE</name>
<feature type="region of interest" description="Disordered" evidence="1">
    <location>
        <begin position="308"/>
        <end position="355"/>
    </location>
</feature>
<accession>A0AAN0J1T9</accession>
<sequence length="688" mass="78131">MTQPHHHVFNVLQGEINRHVSLPPLLESLEREGIAPEHLLDKFKRRDGMKYMTGYLRSRDYDTFVKFMQCICETSDKTMSIVESVRDIVKGFDEKNGTDHAKRIIEILERQKKDAPLIESTSLIEGVSGLSLEDPRQMEIGDAVGNLPQLPYLEEPEAFTFSQSNSFSYRTYEKKYGLIIECEKPEECTVNIGICSHGPFVMSDNYRLATCFLCITSCSPLNVPLKITMEHCLVMSEYKKCSSVLILHADHRVMSKSDCFTFSDVFDFGGGKKGKIFPDISSTHPSLSFSLQNFCILCAAAEVHEDTLTSSSHDRSTDTIEQVSTQRDATTSRDLNVARQASSTESNGQVSKESDLHCSEVERSSSLSSHNDPIIAKQPSLDSSVEVYEEVATAVTSSPRRQARKRKCSSQINEHTKRSNTVDIEYEILLFEPTPTAAKYSVYTFVCHNCRTSIEECLRQVRGFYKDSAITPSSCVEGTFPTKELNFIVSNIVNGSVLPKKEPTVILKDELVNAKQPKFRAELSMFPPRIEYQCGLDHCMTLNPLQFKITTHDFSKEVIFNVTVPPKVSPAPFNPRVFQLYNQFTCLPEDSKSKEILLNSEEEQQLFCKIYQDIKNWRRFGRCLGLKESDLDEIDHNNQNRGHNEINYDVQVLWSRMTRKKTPNDIAIALYNAGEDDALEALIKFLQY</sequence>
<evidence type="ECO:0000313" key="4">
    <source>
        <dbReference type="Proteomes" id="UP000007879"/>
    </source>
</evidence>
<dbReference type="KEGG" id="aqu:109581383"/>
<dbReference type="RefSeq" id="XP_019851004.1">
    <property type="nucleotide sequence ID" value="XM_019995445.1"/>
</dbReference>
<dbReference type="EnsemblMetazoa" id="XM_019995445.1">
    <property type="protein sequence ID" value="XP_019851004.1"/>
    <property type="gene ID" value="LOC109581383"/>
</dbReference>
<reference evidence="4" key="1">
    <citation type="journal article" date="2010" name="Nature">
        <title>The Amphimedon queenslandica genome and the evolution of animal complexity.</title>
        <authorList>
            <person name="Srivastava M."/>
            <person name="Simakov O."/>
            <person name="Chapman J."/>
            <person name="Fahey B."/>
            <person name="Gauthier M.E."/>
            <person name="Mitros T."/>
            <person name="Richards G.S."/>
            <person name="Conaco C."/>
            <person name="Dacre M."/>
            <person name="Hellsten U."/>
            <person name="Larroux C."/>
            <person name="Putnam N.H."/>
            <person name="Stanke M."/>
            <person name="Adamska M."/>
            <person name="Darling A."/>
            <person name="Degnan S.M."/>
            <person name="Oakley T.H."/>
            <person name="Plachetzki D.C."/>
            <person name="Zhai Y."/>
            <person name="Adamski M."/>
            <person name="Calcino A."/>
            <person name="Cummins S.F."/>
            <person name="Goodstein D.M."/>
            <person name="Harris C."/>
            <person name="Jackson D.J."/>
            <person name="Leys S.P."/>
            <person name="Shu S."/>
            <person name="Woodcroft B.J."/>
            <person name="Vervoort M."/>
            <person name="Kosik K.S."/>
            <person name="Manning G."/>
            <person name="Degnan B.M."/>
            <person name="Rokhsar D.S."/>
        </authorList>
    </citation>
    <scope>NUCLEOTIDE SEQUENCE [LARGE SCALE GENOMIC DNA]</scope>
</reference>
<dbReference type="CDD" id="cd01670">
    <property type="entry name" value="Death"/>
    <property type="match status" value="1"/>
</dbReference>
<feature type="compositionally biased region" description="Basic and acidic residues" evidence="1">
    <location>
        <begin position="308"/>
        <end position="318"/>
    </location>
</feature>
<dbReference type="Gene3D" id="1.10.533.10">
    <property type="entry name" value="Death Domain, Fas"/>
    <property type="match status" value="1"/>
</dbReference>
<dbReference type="AlphaFoldDB" id="A0AAN0J1T9"/>
<dbReference type="PROSITE" id="PS50017">
    <property type="entry name" value="DEATH_DOMAIN"/>
    <property type="match status" value="1"/>
</dbReference>
<dbReference type="Pfam" id="PF00531">
    <property type="entry name" value="Death"/>
    <property type="match status" value="1"/>
</dbReference>